<evidence type="ECO:0000313" key="9">
    <source>
        <dbReference type="Proteomes" id="UP000536835"/>
    </source>
</evidence>
<comment type="catalytic activity">
    <reaction evidence="1">
        <text>6-phospho-D-glucono-1,5-lactone + H2O = 6-phospho-D-gluconate + H(+)</text>
        <dbReference type="Rhea" id="RHEA:12556"/>
        <dbReference type="ChEBI" id="CHEBI:15377"/>
        <dbReference type="ChEBI" id="CHEBI:15378"/>
        <dbReference type="ChEBI" id="CHEBI:57955"/>
        <dbReference type="ChEBI" id="CHEBI:58759"/>
        <dbReference type="EC" id="3.1.1.31"/>
    </reaction>
</comment>
<dbReference type="InterPro" id="IPR005900">
    <property type="entry name" value="6-phosphogluconolactonase_DevB"/>
</dbReference>
<reference evidence="8 9" key="1">
    <citation type="submission" date="2020-05" db="EMBL/GenBank/DDBJ databases">
        <title>Parvularcula mediterraneae sp. nov., isolated from polypropylene straw from shallow seawater of the seashore of Laganas in Zakynthos island, Greece.</title>
        <authorList>
            <person name="Szabo I."/>
            <person name="Al-Omari J."/>
            <person name="Rado J."/>
            <person name="Szerdahelyi G.S."/>
        </authorList>
    </citation>
    <scope>NUCLEOTIDE SEQUENCE [LARGE SCALE GENOMIC DNA]</scope>
    <source>
        <strain evidence="8 9">ZS-1/3</strain>
    </source>
</reference>
<comment type="similarity">
    <text evidence="4">Belongs to the glucosamine/galactosamine-6-phosphate isomerase family. 6-phosphogluconolactonase subfamily.</text>
</comment>
<evidence type="ECO:0000256" key="2">
    <source>
        <dbReference type="ARBA" id="ARBA00002681"/>
    </source>
</evidence>
<evidence type="ECO:0000256" key="4">
    <source>
        <dbReference type="ARBA" id="ARBA00010662"/>
    </source>
</evidence>
<dbReference type="GO" id="GO:0005975">
    <property type="term" value="P:carbohydrate metabolic process"/>
    <property type="evidence" value="ECO:0007669"/>
    <property type="project" value="InterPro"/>
</dbReference>
<comment type="function">
    <text evidence="2">Hydrolysis of 6-phosphogluconolactone to 6-phosphogluconate.</text>
</comment>
<dbReference type="InterPro" id="IPR037171">
    <property type="entry name" value="NagB/RpiA_transferase-like"/>
</dbReference>
<sequence length="220" mass="23829">MNDLTTFDTRVTLIERCAEHLASAIKAAIEKNGVARVALSGGSTPGPVYELLSRDNSVDWPKVEVTLADERLTPPGHEASNETLVRKTLLQNEGAKASFFHLDDQRADFPKLDVVFLGMGPDGHFASLFPGAAELPAALAGDAPDVMRVVPDPMPAHAPFERATLSLRAILETPTLLLAITGDEKRAVFEEAQQPGPAEELPIRALLRAEHPNLSIYWAH</sequence>
<dbReference type="UniPathway" id="UPA00115">
    <property type="reaction ID" value="UER00409"/>
</dbReference>
<dbReference type="PANTHER" id="PTHR11054">
    <property type="entry name" value="6-PHOSPHOGLUCONOLACTONASE"/>
    <property type="match status" value="1"/>
</dbReference>
<dbReference type="Pfam" id="PF01182">
    <property type="entry name" value="Glucosamine_iso"/>
    <property type="match status" value="2"/>
</dbReference>
<dbReference type="InterPro" id="IPR039104">
    <property type="entry name" value="6PGL"/>
</dbReference>
<dbReference type="EC" id="3.1.1.31" evidence="5"/>
<feature type="domain" description="Glucosamine/galactosamine-6-phosphate isomerase" evidence="7">
    <location>
        <begin position="107"/>
        <end position="208"/>
    </location>
</feature>
<gene>
    <name evidence="8" type="ORF">HK107_04695</name>
</gene>
<dbReference type="InterPro" id="IPR006148">
    <property type="entry name" value="Glc/Gal-6P_isomerase"/>
</dbReference>
<keyword evidence="9" id="KW-1185">Reference proteome</keyword>
<accession>A0A7Y3RK85</accession>
<comment type="caution">
    <text evidence="8">The sequence shown here is derived from an EMBL/GenBank/DDBJ whole genome shotgun (WGS) entry which is preliminary data.</text>
</comment>
<dbReference type="GO" id="GO:0017057">
    <property type="term" value="F:6-phosphogluconolactonase activity"/>
    <property type="evidence" value="ECO:0007669"/>
    <property type="project" value="UniProtKB-EC"/>
</dbReference>
<dbReference type="CDD" id="cd01400">
    <property type="entry name" value="6PGL"/>
    <property type="match status" value="1"/>
</dbReference>
<evidence type="ECO:0000259" key="7">
    <source>
        <dbReference type="Pfam" id="PF01182"/>
    </source>
</evidence>
<name>A0A7Y3RK85_9PROT</name>
<dbReference type="AlphaFoldDB" id="A0A7Y3RK85"/>
<dbReference type="RefSeq" id="WP_173197195.1">
    <property type="nucleotide sequence ID" value="NZ_JABFCX010000002.1"/>
</dbReference>
<dbReference type="SUPFAM" id="SSF100950">
    <property type="entry name" value="NagB/RpiA/CoA transferase-like"/>
    <property type="match status" value="1"/>
</dbReference>
<evidence type="ECO:0000256" key="5">
    <source>
        <dbReference type="ARBA" id="ARBA00013198"/>
    </source>
</evidence>
<dbReference type="Gene3D" id="3.40.50.1360">
    <property type="match status" value="1"/>
</dbReference>
<dbReference type="EMBL" id="JABFCX010000002">
    <property type="protein sequence ID" value="NNU15614.1"/>
    <property type="molecule type" value="Genomic_DNA"/>
</dbReference>
<evidence type="ECO:0000256" key="3">
    <source>
        <dbReference type="ARBA" id="ARBA00004961"/>
    </source>
</evidence>
<protein>
    <recommendedName>
        <fullName evidence="6">6-phosphogluconolactonase</fullName>
        <ecNumber evidence="5">3.1.1.31</ecNumber>
    </recommendedName>
</protein>
<dbReference type="GO" id="GO:0006098">
    <property type="term" value="P:pentose-phosphate shunt"/>
    <property type="evidence" value="ECO:0007669"/>
    <property type="project" value="UniProtKB-UniPathway"/>
</dbReference>
<dbReference type="Proteomes" id="UP000536835">
    <property type="component" value="Unassembled WGS sequence"/>
</dbReference>
<evidence type="ECO:0000256" key="1">
    <source>
        <dbReference type="ARBA" id="ARBA00000832"/>
    </source>
</evidence>
<comment type="pathway">
    <text evidence="3">Carbohydrate degradation; pentose phosphate pathway; D-ribulose 5-phosphate from D-glucose 6-phosphate (oxidative stage): step 2/3.</text>
</comment>
<feature type="domain" description="Glucosamine/galactosamine-6-phosphate isomerase" evidence="7">
    <location>
        <begin position="10"/>
        <end position="104"/>
    </location>
</feature>
<dbReference type="PANTHER" id="PTHR11054:SF0">
    <property type="entry name" value="6-PHOSPHOGLUCONOLACTONASE"/>
    <property type="match status" value="1"/>
</dbReference>
<proteinExistence type="inferred from homology"/>
<organism evidence="8 9">
    <name type="scientific">Parvularcula mediterranea</name>
    <dbReference type="NCBI Taxonomy" id="2732508"/>
    <lineage>
        <taxon>Bacteria</taxon>
        <taxon>Pseudomonadati</taxon>
        <taxon>Pseudomonadota</taxon>
        <taxon>Alphaproteobacteria</taxon>
        <taxon>Parvularculales</taxon>
        <taxon>Parvularculaceae</taxon>
        <taxon>Parvularcula</taxon>
    </lineage>
</organism>
<evidence type="ECO:0000313" key="8">
    <source>
        <dbReference type="EMBL" id="NNU15614.1"/>
    </source>
</evidence>
<evidence type="ECO:0000256" key="6">
    <source>
        <dbReference type="ARBA" id="ARBA00020337"/>
    </source>
</evidence>